<keyword evidence="7" id="KW-1133">Transmembrane helix</keyword>
<evidence type="ECO:0000256" key="6">
    <source>
        <dbReference type="ARBA" id="ARBA00022840"/>
    </source>
</evidence>
<dbReference type="SUPFAM" id="SSF49785">
    <property type="entry name" value="Galactose-binding domain-like"/>
    <property type="match status" value="1"/>
</dbReference>
<dbReference type="InterPro" id="IPR048525">
    <property type="entry name" value="DDR1-2_DS-like"/>
</dbReference>
<feature type="domain" description="F5/8 type C" evidence="11">
    <location>
        <begin position="1"/>
        <end position="59"/>
    </location>
</feature>
<evidence type="ECO:0000256" key="2">
    <source>
        <dbReference type="ARBA" id="ARBA00022475"/>
    </source>
</evidence>
<protein>
    <recommendedName>
        <fullName evidence="11">F5/8 type C domain-containing protein</fullName>
    </recommendedName>
</protein>
<dbReference type="Gene3D" id="2.60.120.260">
    <property type="entry name" value="Galactose-binding domain-like"/>
    <property type="match status" value="1"/>
</dbReference>
<proteinExistence type="predicted"/>
<evidence type="ECO:0000256" key="10">
    <source>
        <dbReference type="ARBA" id="ARBA00023180"/>
    </source>
</evidence>
<accession>A0A2G9UTC1</accession>
<keyword evidence="4" id="KW-0732">Signal</keyword>
<evidence type="ECO:0000259" key="11">
    <source>
        <dbReference type="PROSITE" id="PS50022"/>
    </source>
</evidence>
<keyword evidence="9" id="KW-1015">Disulfide bond</keyword>
<evidence type="ECO:0000256" key="4">
    <source>
        <dbReference type="ARBA" id="ARBA00022729"/>
    </source>
</evidence>
<evidence type="ECO:0000256" key="8">
    <source>
        <dbReference type="ARBA" id="ARBA00023136"/>
    </source>
</evidence>
<comment type="subcellular location">
    <subcellularLocation>
        <location evidence="1">Cell membrane</location>
        <topology evidence="1">Single-pass type I membrane protein</topology>
    </subcellularLocation>
</comment>
<dbReference type="Gene3D" id="2.60.120.1190">
    <property type="match status" value="1"/>
</dbReference>
<sequence>MEGQNECYIVRAQIIPGNSDTRTAEIRVLDAGIVARRIRVVPLSNTTRTICLRLELYGCPYEDALQSYTAPIGSAADEGLYVDVTYDGHISNGVAEGGLGQLSDGVVGGDPVISPHRWVGWRKPVDEAGYVSLVFMFSEARNFSALDLHLAHSSQLEAQARHSFIIRSTKN</sequence>
<gene>
    <name evidence="12" type="ORF">TELCIR_05302</name>
</gene>
<dbReference type="PROSITE" id="PS01286">
    <property type="entry name" value="FA58C_2"/>
    <property type="match status" value="1"/>
</dbReference>
<keyword evidence="2" id="KW-1003">Cell membrane</keyword>
<dbReference type="AlphaFoldDB" id="A0A2G9UTC1"/>
<organism evidence="12 13">
    <name type="scientific">Teladorsagia circumcincta</name>
    <name type="common">Brown stomach worm</name>
    <name type="synonym">Ostertagia circumcincta</name>
    <dbReference type="NCBI Taxonomy" id="45464"/>
    <lineage>
        <taxon>Eukaryota</taxon>
        <taxon>Metazoa</taxon>
        <taxon>Ecdysozoa</taxon>
        <taxon>Nematoda</taxon>
        <taxon>Chromadorea</taxon>
        <taxon>Rhabditida</taxon>
        <taxon>Rhabditina</taxon>
        <taxon>Rhabditomorpha</taxon>
        <taxon>Strongyloidea</taxon>
        <taxon>Trichostrongylidae</taxon>
        <taxon>Teladorsagia</taxon>
    </lineage>
</organism>
<dbReference type="GO" id="GO:0005886">
    <property type="term" value="C:plasma membrane"/>
    <property type="evidence" value="ECO:0007669"/>
    <property type="project" value="UniProtKB-SubCell"/>
</dbReference>
<dbReference type="GO" id="GO:0005524">
    <property type="term" value="F:ATP binding"/>
    <property type="evidence" value="ECO:0007669"/>
    <property type="project" value="UniProtKB-KW"/>
</dbReference>
<evidence type="ECO:0000256" key="9">
    <source>
        <dbReference type="ARBA" id="ARBA00023157"/>
    </source>
</evidence>
<keyword evidence="13" id="KW-1185">Reference proteome</keyword>
<dbReference type="Proteomes" id="UP000230423">
    <property type="component" value="Unassembled WGS sequence"/>
</dbReference>
<keyword evidence="5" id="KW-0547">Nucleotide-binding</keyword>
<keyword evidence="10" id="KW-0325">Glycoprotein</keyword>
<dbReference type="PROSITE" id="PS50022">
    <property type="entry name" value="FA58C_3"/>
    <property type="match status" value="1"/>
</dbReference>
<dbReference type="InterPro" id="IPR008979">
    <property type="entry name" value="Galactose-bd-like_sf"/>
</dbReference>
<dbReference type="EMBL" id="KZ345603">
    <property type="protein sequence ID" value="PIO72760.1"/>
    <property type="molecule type" value="Genomic_DNA"/>
</dbReference>
<reference evidence="12 13" key="1">
    <citation type="submission" date="2015-09" db="EMBL/GenBank/DDBJ databases">
        <title>Draft genome of the parasitic nematode Teladorsagia circumcincta isolate WARC Sus (inbred).</title>
        <authorList>
            <person name="Mitreva M."/>
        </authorList>
    </citation>
    <scope>NUCLEOTIDE SEQUENCE [LARGE SCALE GENOMIC DNA]</scope>
    <source>
        <strain evidence="12 13">S</strain>
    </source>
</reference>
<keyword evidence="6" id="KW-0067">ATP-binding</keyword>
<dbReference type="Pfam" id="PF21114">
    <property type="entry name" value="DDR1-2_DS-like"/>
    <property type="match status" value="1"/>
</dbReference>
<keyword evidence="3" id="KW-0812">Transmembrane</keyword>
<evidence type="ECO:0000313" key="12">
    <source>
        <dbReference type="EMBL" id="PIO72760.1"/>
    </source>
</evidence>
<dbReference type="InterPro" id="IPR000421">
    <property type="entry name" value="FA58C"/>
</dbReference>
<name>A0A2G9UTC1_TELCI</name>
<keyword evidence="8" id="KW-0472">Membrane</keyword>
<dbReference type="OrthoDB" id="6071166at2759"/>
<evidence type="ECO:0000313" key="13">
    <source>
        <dbReference type="Proteomes" id="UP000230423"/>
    </source>
</evidence>
<evidence type="ECO:0000256" key="1">
    <source>
        <dbReference type="ARBA" id="ARBA00004251"/>
    </source>
</evidence>
<evidence type="ECO:0000256" key="7">
    <source>
        <dbReference type="ARBA" id="ARBA00022989"/>
    </source>
</evidence>
<evidence type="ECO:0000256" key="3">
    <source>
        <dbReference type="ARBA" id="ARBA00022692"/>
    </source>
</evidence>
<evidence type="ECO:0000256" key="5">
    <source>
        <dbReference type="ARBA" id="ARBA00022741"/>
    </source>
</evidence>